<dbReference type="EMBL" id="HBGN01016824">
    <property type="protein sequence ID" value="CAD9329567.1"/>
    <property type="molecule type" value="Transcribed_RNA"/>
</dbReference>
<accession>A0A6U3UKQ2</accession>
<proteinExistence type="predicted"/>
<reference evidence="1" key="1">
    <citation type="submission" date="2021-01" db="EMBL/GenBank/DDBJ databases">
        <authorList>
            <person name="Corre E."/>
            <person name="Pelletier E."/>
            <person name="Niang G."/>
            <person name="Scheremetjew M."/>
            <person name="Finn R."/>
            <person name="Kale V."/>
            <person name="Holt S."/>
            <person name="Cochrane G."/>
            <person name="Meng A."/>
            <person name="Brown T."/>
            <person name="Cohen L."/>
        </authorList>
    </citation>
    <scope>NUCLEOTIDE SEQUENCE</scope>
    <source>
        <strain evidence="1">Pop2</strain>
    </source>
</reference>
<organism evidence="1">
    <name type="scientific">Ditylum brightwellii</name>
    <dbReference type="NCBI Taxonomy" id="49249"/>
    <lineage>
        <taxon>Eukaryota</taxon>
        <taxon>Sar</taxon>
        <taxon>Stramenopiles</taxon>
        <taxon>Ochrophyta</taxon>
        <taxon>Bacillariophyta</taxon>
        <taxon>Mediophyceae</taxon>
        <taxon>Lithodesmiophycidae</taxon>
        <taxon>Lithodesmiales</taxon>
        <taxon>Lithodesmiaceae</taxon>
        <taxon>Ditylum</taxon>
    </lineage>
</organism>
<protein>
    <submittedName>
        <fullName evidence="1">Uncharacterized protein</fullName>
    </submittedName>
</protein>
<evidence type="ECO:0000313" key="1">
    <source>
        <dbReference type="EMBL" id="CAD9329567.1"/>
    </source>
</evidence>
<sequence>MAYSLRLYYGAAIATLLLAVSQTAMSFSAIPSMERTYRLNKAFQLQMTSANDLSNESRRSFMKNLALLSSTIATTSSVPLISNAEEEEPKKFKGKPLESCIYTILRVREATEQETRLIKSGKFKDVQRANIKLAVRFMVNNYRLADNFVAASAYLEGSKRIEAGNVGQNAVQSLYTILEYFDSADVQNLKVGSASLAGKDTIVINGLDSVRKDIDSFLSYFPSDVIDSQSAKIKEENDLNEAEFDTSLGAIINLKPVKN</sequence>
<name>A0A6U3UKQ2_9STRA</name>
<gene>
    <name evidence="1" type="ORF">DBRI1063_LOCUS10829</name>
</gene>
<dbReference type="AlphaFoldDB" id="A0A6U3UKQ2"/>